<dbReference type="InterPro" id="IPR050496">
    <property type="entry name" value="SNF2_RAD54_helicase_repair"/>
</dbReference>
<reference evidence="1" key="1">
    <citation type="submission" date="2023-03" db="EMBL/GenBank/DDBJ databases">
        <authorList>
            <person name="Steffen K."/>
            <person name="Cardenas P."/>
        </authorList>
    </citation>
    <scope>NUCLEOTIDE SEQUENCE</scope>
</reference>
<dbReference type="PANTHER" id="PTHR45629:SF7">
    <property type="entry name" value="DNA EXCISION REPAIR PROTEIN ERCC-6-RELATED"/>
    <property type="match status" value="1"/>
</dbReference>
<keyword evidence="2" id="KW-1185">Reference proteome</keyword>
<dbReference type="Gene3D" id="3.40.50.300">
    <property type="entry name" value="P-loop containing nucleotide triphosphate hydrolases"/>
    <property type="match status" value="1"/>
</dbReference>
<protein>
    <submittedName>
        <fullName evidence="1">DNA repair and recombination protein RAD54B</fullName>
    </submittedName>
</protein>
<dbReference type="InterPro" id="IPR027417">
    <property type="entry name" value="P-loop_NTPase"/>
</dbReference>
<dbReference type="GO" id="GO:0007131">
    <property type="term" value="P:reciprocal meiotic recombination"/>
    <property type="evidence" value="ECO:0007669"/>
    <property type="project" value="TreeGrafter"/>
</dbReference>
<dbReference type="AlphaFoldDB" id="A0AA35WZ54"/>
<name>A0AA35WZ54_GEOBA</name>
<evidence type="ECO:0000313" key="2">
    <source>
        <dbReference type="Proteomes" id="UP001174909"/>
    </source>
</evidence>
<comment type="caution">
    <text evidence="1">The sequence shown here is derived from an EMBL/GenBank/DDBJ whole genome shotgun (WGS) entry which is preliminary data.</text>
</comment>
<sequence>MEDGQKRKVHIYRLLTTGSIEEKIYQRQISKSGLAEVMEARAGSAQTAVKFSSEELKDLYRLRTETFCDTHDLLECNCTNEQGGCSSVPVEQRVCTVLFVLEYNLW</sequence>
<dbReference type="GO" id="GO:0015616">
    <property type="term" value="F:DNA translocase activity"/>
    <property type="evidence" value="ECO:0007669"/>
    <property type="project" value="TreeGrafter"/>
</dbReference>
<dbReference type="EMBL" id="CASHTH010002986">
    <property type="protein sequence ID" value="CAI8038244.1"/>
    <property type="molecule type" value="Genomic_DNA"/>
</dbReference>
<dbReference type="Proteomes" id="UP001174909">
    <property type="component" value="Unassembled WGS sequence"/>
</dbReference>
<dbReference type="GO" id="GO:0005634">
    <property type="term" value="C:nucleus"/>
    <property type="evidence" value="ECO:0007669"/>
    <property type="project" value="TreeGrafter"/>
</dbReference>
<gene>
    <name evidence="1" type="ORF">GBAR_LOCUS21321</name>
</gene>
<dbReference type="GO" id="GO:0000724">
    <property type="term" value="P:double-strand break repair via homologous recombination"/>
    <property type="evidence" value="ECO:0007669"/>
    <property type="project" value="TreeGrafter"/>
</dbReference>
<organism evidence="1 2">
    <name type="scientific">Geodia barretti</name>
    <name type="common">Barrett's horny sponge</name>
    <dbReference type="NCBI Taxonomy" id="519541"/>
    <lineage>
        <taxon>Eukaryota</taxon>
        <taxon>Metazoa</taxon>
        <taxon>Porifera</taxon>
        <taxon>Demospongiae</taxon>
        <taxon>Heteroscleromorpha</taxon>
        <taxon>Tetractinellida</taxon>
        <taxon>Astrophorina</taxon>
        <taxon>Geodiidae</taxon>
        <taxon>Geodia</taxon>
    </lineage>
</organism>
<accession>A0AA35WZ54</accession>
<proteinExistence type="predicted"/>
<dbReference type="Gene3D" id="1.20.120.850">
    <property type="entry name" value="SWI2/SNF2 ATPases, N-terminal domain"/>
    <property type="match status" value="1"/>
</dbReference>
<evidence type="ECO:0000313" key="1">
    <source>
        <dbReference type="EMBL" id="CAI8038244.1"/>
    </source>
</evidence>
<dbReference type="SUPFAM" id="SSF52540">
    <property type="entry name" value="P-loop containing nucleoside triphosphate hydrolases"/>
    <property type="match status" value="1"/>
</dbReference>
<dbReference type="PANTHER" id="PTHR45629">
    <property type="entry name" value="SNF2/RAD54 FAMILY MEMBER"/>
    <property type="match status" value="1"/>
</dbReference>